<sequence length="439" mass="50849">MEARTKTLTYNGRRHLPLPTGPYTVGCTDIMTSYLKFGVFVRMYYPSKDHGILARYLQWPLWLPHKQYINGYSVRMGMPPRASRLLHRMLVGKLYIPAVWLAPLRPTDEKYPVIVFSHGLSGWRTAYSSLCLELASYGFVVAAVEHRDYSASASFYKKQARMSASGTNPGASLCDLKSILKKDDDFEYRYVMDDNWNPDQDIQDIGPFCHAKEWMLYKPPNKKNELSLRSRQLGYRAKECMQVLDLLEDLHLGRYVANVLETNFDSGMFCGQLDLKKAFFMGHSFGGATGILCMATEMRFKAGIFLDPWMFPFYEDQSCFPMIAEPFLCLIVKSFQSKRCLRLLKFLQDMHNESQYFVLKNAYHRDLCDTPFIKKCSLSLLQRIGFRIKRFDALDLTSDLILQYLGHHTGKSFHCGGRKIESLKKKYLRSEDYFCKLIV</sequence>
<evidence type="ECO:0000313" key="8">
    <source>
        <dbReference type="Proteomes" id="UP001054837"/>
    </source>
</evidence>
<dbReference type="PANTHER" id="PTHR10272">
    <property type="entry name" value="PLATELET-ACTIVATING FACTOR ACETYLHYDROLASE"/>
    <property type="match status" value="1"/>
</dbReference>
<dbReference type="AlphaFoldDB" id="A0AAV4W0U6"/>
<dbReference type="GO" id="GO:0003847">
    <property type="term" value="F:1-alkyl-2-acetylglycerophosphocholine esterase activity"/>
    <property type="evidence" value="ECO:0007669"/>
    <property type="project" value="UniProtKB-UniRule"/>
</dbReference>
<dbReference type="SUPFAM" id="SSF53474">
    <property type="entry name" value="alpha/beta-Hydrolases"/>
    <property type="match status" value="1"/>
</dbReference>
<evidence type="ECO:0000256" key="1">
    <source>
        <dbReference type="ARBA" id="ARBA00013201"/>
    </source>
</evidence>
<dbReference type="InterPro" id="IPR029058">
    <property type="entry name" value="AB_hydrolase_fold"/>
</dbReference>
<proteinExistence type="predicted"/>
<dbReference type="EMBL" id="BPLQ01013974">
    <property type="protein sequence ID" value="GIY76277.1"/>
    <property type="molecule type" value="Genomic_DNA"/>
</dbReference>
<dbReference type="Gene3D" id="3.40.50.1820">
    <property type="entry name" value="alpha/beta hydrolase"/>
    <property type="match status" value="1"/>
</dbReference>
<evidence type="ECO:0000256" key="4">
    <source>
        <dbReference type="ARBA" id="ARBA00023098"/>
    </source>
</evidence>
<feature type="active site" description="Charge relay system" evidence="6">
    <location>
        <position position="307"/>
    </location>
</feature>
<dbReference type="PANTHER" id="PTHR10272:SF0">
    <property type="entry name" value="PLATELET-ACTIVATING FACTOR ACETYLHYDROLASE"/>
    <property type="match status" value="1"/>
</dbReference>
<evidence type="ECO:0000256" key="6">
    <source>
        <dbReference type="PIRSR" id="PIRSR018169-1"/>
    </source>
</evidence>
<gene>
    <name evidence="7" type="primary">PLA2G7</name>
    <name evidence="7" type="ORF">CDAR_557441</name>
</gene>
<dbReference type="GO" id="GO:0016042">
    <property type="term" value="P:lipid catabolic process"/>
    <property type="evidence" value="ECO:0007669"/>
    <property type="project" value="UniProtKB-KW"/>
</dbReference>
<keyword evidence="4 5" id="KW-0443">Lipid metabolism</keyword>
<evidence type="ECO:0000256" key="5">
    <source>
        <dbReference type="PIRNR" id="PIRNR018169"/>
    </source>
</evidence>
<keyword evidence="2 5" id="KW-0378">Hydrolase</keyword>
<evidence type="ECO:0000313" key="7">
    <source>
        <dbReference type="EMBL" id="GIY76277.1"/>
    </source>
</evidence>
<dbReference type="InterPro" id="IPR016715">
    <property type="entry name" value="PAF_acetylhydro_eukaryote"/>
</dbReference>
<evidence type="ECO:0000256" key="2">
    <source>
        <dbReference type="ARBA" id="ARBA00022801"/>
    </source>
</evidence>
<reference evidence="7 8" key="1">
    <citation type="submission" date="2021-06" db="EMBL/GenBank/DDBJ databases">
        <title>Caerostris darwini draft genome.</title>
        <authorList>
            <person name="Kono N."/>
            <person name="Arakawa K."/>
        </authorList>
    </citation>
    <scope>NUCLEOTIDE SEQUENCE [LARGE SCALE GENOMIC DNA]</scope>
</reference>
<comment type="caution">
    <text evidence="7">The sequence shown here is derived from an EMBL/GenBank/DDBJ whole genome shotgun (WGS) entry which is preliminary data.</text>
</comment>
<dbReference type="PIRSF" id="PIRSF018169">
    <property type="entry name" value="PAF_acetylhydrolase"/>
    <property type="match status" value="1"/>
</dbReference>
<organism evidence="7 8">
    <name type="scientific">Caerostris darwini</name>
    <dbReference type="NCBI Taxonomy" id="1538125"/>
    <lineage>
        <taxon>Eukaryota</taxon>
        <taxon>Metazoa</taxon>
        <taxon>Ecdysozoa</taxon>
        <taxon>Arthropoda</taxon>
        <taxon>Chelicerata</taxon>
        <taxon>Arachnida</taxon>
        <taxon>Araneae</taxon>
        <taxon>Araneomorphae</taxon>
        <taxon>Entelegynae</taxon>
        <taxon>Araneoidea</taxon>
        <taxon>Araneidae</taxon>
        <taxon>Caerostris</taxon>
    </lineage>
</organism>
<keyword evidence="3 5" id="KW-0442">Lipid degradation</keyword>
<dbReference type="Proteomes" id="UP001054837">
    <property type="component" value="Unassembled WGS sequence"/>
</dbReference>
<dbReference type="Pfam" id="PF03403">
    <property type="entry name" value="PAF-AH_p_II"/>
    <property type="match status" value="1"/>
</dbReference>
<dbReference type="EC" id="3.1.1.47" evidence="1 5"/>
<protein>
    <recommendedName>
        <fullName evidence="1 5">1-alkyl-2-acetylglycerophosphocholine esterase</fullName>
        <ecNumber evidence="1 5">3.1.1.47</ecNumber>
    </recommendedName>
</protein>
<feature type="active site" description="Charge relay system" evidence="6">
    <location>
        <position position="364"/>
    </location>
</feature>
<keyword evidence="8" id="KW-1185">Reference proteome</keyword>
<evidence type="ECO:0000256" key="3">
    <source>
        <dbReference type="ARBA" id="ARBA00022963"/>
    </source>
</evidence>
<accession>A0AAV4W0U6</accession>
<name>A0AAV4W0U6_9ARAC</name>
<comment type="catalytic activity">
    <reaction evidence="5">
        <text>a 1-O-alkyl-2-acetyl-sn-glycero-3-phosphocholine + H2O = a 1-O-alkyl-sn-glycero-3-phosphocholine + acetate + H(+)</text>
        <dbReference type="Rhea" id="RHEA:17777"/>
        <dbReference type="ChEBI" id="CHEBI:15377"/>
        <dbReference type="ChEBI" id="CHEBI:15378"/>
        <dbReference type="ChEBI" id="CHEBI:30089"/>
        <dbReference type="ChEBI" id="CHEBI:30909"/>
        <dbReference type="ChEBI" id="CHEBI:36707"/>
        <dbReference type="EC" id="3.1.1.47"/>
    </reaction>
</comment>
<feature type="active site" description="Nucleophile" evidence="6">
    <location>
        <position position="284"/>
    </location>
</feature>